<evidence type="ECO:0000256" key="3">
    <source>
        <dbReference type="SAM" id="Phobius"/>
    </source>
</evidence>
<gene>
    <name evidence="6" type="ORF">FQA47_014151</name>
</gene>
<dbReference type="STRING" id="30732.ENSOMEP00000015880"/>
<evidence type="ECO:0000313" key="8">
    <source>
        <dbReference type="Proteomes" id="UP000261560"/>
    </source>
</evidence>
<proteinExistence type="predicted"/>
<dbReference type="Ensembl" id="ENSOMET00000034197.1">
    <property type="protein sequence ID" value="ENSOMEP00000015880.1"/>
    <property type="gene ID" value="ENSOMEG00000000715.1"/>
</dbReference>
<dbReference type="PaxDb" id="30732-ENSOMEP00000015880"/>
<keyword evidence="3" id="KW-0812">Transmembrane</keyword>
<dbReference type="Proteomes" id="UP000646548">
    <property type="component" value="Unassembled WGS sequence"/>
</dbReference>
<dbReference type="OrthoDB" id="10031141at2759"/>
<dbReference type="SUPFAM" id="SSF57586">
    <property type="entry name" value="TNF receptor-like"/>
    <property type="match status" value="2"/>
</dbReference>
<evidence type="ECO:0000259" key="5">
    <source>
        <dbReference type="PROSITE" id="PS50050"/>
    </source>
</evidence>
<name>A0A3B3CDI7_ORYME</name>
<feature type="disulfide bond" evidence="1">
    <location>
        <begin position="154"/>
        <end position="169"/>
    </location>
</feature>
<organism evidence="7 8">
    <name type="scientific">Oryzias melastigma</name>
    <name type="common">Marine medaka</name>
    <dbReference type="NCBI Taxonomy" id="30732"/>
    <lineage>
        <taxon>Eukaryota</taxon>
        <taxon>Metazoa</taxon>
        <taxon>Chordata</taxon>
        <taxon>Craniata</taxon>
        <taxon>Vertebrata</taxon>
        <taxon>Euteleostomi</taxon>
        <taxon>Actinopterygii</taxon>
        <taxon>Neopterygii</taxon>
        <taxon>Teleostei</taxon>
        <taxon>Neoteleostei</taxon>
        <taxon>Acanthomorphata</taxon>
        <taxon>Ovalentaria</taxon>
        <taxon>Atherinomorphae</taxon>
        <taxon>Beloniformes</taxon>
        <taxon>Adrianichthyidae</taxon>
        <taxon>Oryziinae</taxon>
        <taxon>Oryzias</taxon>
    </lineage>
</organism>
<keyword evidence="3" id="KW-1133">Transmembrane helix</keyword>
<dbReference type="PROSITE" id="PS50050">
    <property type="entry name" value="TNFR_NGFR_2"/>
    <property type="match status" value="1"/>
</dbReference>
<dbReference type="Gene3D" id="2.10.50.10">
    <property type="entry name" value="Tumor Necrosis Factor Receptor, subunit A, domain 2"/>
    <property type="match status" value="3"/>
</dbReference>
<comment type="caution">
    <text evidence="1">Lacks conserved residue(s) required for the propagation of feature annotation.</text>
</comment>
<dbReference type="Proteomes" id="UP000261560">
    <property type="component" value="Unplaced"/>
</dbReference>
<dbReference type="InterPro" id="IPR052135">
    <property type="entry name" value="TNFRSF5"/>
</dbReference>
<feature type="domain" description="TNFR-Cys" evidence="5">
    <location>
        <begin position="153"/>
        <end position="193"/>
    </location>
</feature>
<accession>A0A3B3CDI7</accession>
<dbReference type="InterPro" id="IPR001368">
    <property type="entry name" value="TNFR/NGFR_Cys_rich_reg"/>
</dbReference>
<evidence type="ECO:0000256" key="4">
    <source>
        <dbReference type="SAM" id="SignalP"/>
    </source>
</evidence>
<evidence type="ECO:0000313" key="7">
    <source>
        <dbReference type="Ensembl" id="ENSOMEP00000015880.1"/>
    </source>
</evidence>
<evidence type="ECO:0000256" key="1">
    <source>
        <dbReference type="PROSITE-ProRule" id="PRU00206"/>
    </source>
</evidence>
<sequence length="311" mass="34020">MRVYKTLDSSKMACLASLILTVVFVVVDAQDLHCDPHTQFEKNGECCQMCPPGNRMHPDSGCNDPVCVPCIKGEYQDKYNTENTCRNQPYCDPNKNFKIPVNLETTVKYVCSCKDGFHCSTADCITCVAHTPCAVGFGVQTKGSHASDTVCEKCPDGTFSNESSTEDACRKWTECGAGYYAEKVGTDRSDNICAHSRVHVIAIVLGVLSLVAVVVGVILCRLYRGRSGSMSAKEPTCVECLGPQEYRPTPIIQEETKTPVENDDIGITENGNCVAQEDGNAIKLSRQESQMDTTTEHSTLFSSSSERLESY</sequence>
<keyword evidence="1" id="KW-1015">Disulfide bond</keyword>
<feature type="chain" id="PRO_5044588768" evidence="4">
    <location>
        <begin position="30"/>
        <end position="311"/>
    </location>
</feature>
<keyword evidence="6" id="KW-0675">Receptor</keyword>
<dbReference type="CDD" id="cd13422">
    <property type="entry name" value="TNFRSF5_teleost"/>
    <property type="match status" value="1"/>
</dbReference>
<feature type="compositionally biased region" description="Polar residues" evidence="2">
    <location>
        <begin position="287"/>
        <end position="305"/>
    </location>
</feature>
<dbReference type="PANTHER" id="PTHR46875">
    <property type="entry name" value="TUMOR NECROSIS FACTOR RECEPTOR SUPERFAMILY MEMBER 5"/>
    <property type="match status" value="1"/>
</dbReference>
<keyword evidence="3" id="KW-0472">Membrane</keyword>
<dbReference type="SMART" id="SM00208">
    <property type="entry name" value="TNFR"/>
    <property type="match status" value="3"/>
</dbReference>
<protein>
    <submittedName>
        <fullName evidence="7">CD40 molecule, TNF receptor superfamily member 5</fullName>
    </submittedName>
    <submittedName>
        <fullName evidence="6">Tumor necrosis factor receptor superfamily member 5</fullName>
    </submittedName>
</protein>
<keyword evidence="8" id="KW-1185">Reference proteome</keyword>
<dbReference type="GO" id="GO:0009897">
    <property type="term" value="C:external side of plasma membrane"/>
    <property type="evidence" value="ECO:0007669"/>
    <property type="project" value="TreeGrafter"/>
</dbReference>
<dbReference type="OMA" id="QTHDTVC"/>
<dbReference type="GeneTree" id="ENSGT00940000166581"/>
<evidence type="ECO:0000313" key="6">
    <source>
        <dbReference type="EMBL" id="KAF6737077.1"/>
    </source>
</evidence>
<reference evidence="7" key="1">
    <citation type="submission" date="2025-05" db="UniProtKB">
        <authorList>
            <consortium name="Ensembl"/>
        </authorList>
    </citation>
    <scope>IDENTIFICATION</scope>
</reference>
<dbReference type="EMBL" id="WKFB01000072">
    <property type="protein sequence ID" value="KAF6737077.1"/>
    <property type="molecule type" value="Genomic_DNA"/>
</dbReference>
<dbReference type="AlphaFoldDB" id="A0A3B3CDI7"/>
<evidence type="ECO:0000256" key="2">
    <source>
        <dbReference type="SAM" id="MobiDB-lite"/>
    </source>
</evidence>
<dbReference type="GO" id="GO:0002768">
    <property type="term" value="P:immune response-regulating cell surface receptor signaling pathway"/>
    <property type="evidence" value="ECO:0007669"/>
    <property type="project" value="TreeGrafter"/>
</dbReference>
<keyword evidence="4" id="KW-0732">Signal</keyword>
<reference evidence="6" key="2">
    <citation type="journal article" name="BMC Genomics">
        <title>Long-read sequencing and de novo genome assembly of marine medaka (Oryzias melastigma).</title>
        <authorList>
            <person name="Liang P."/>
            <person name="Saqib H.S.A."/>
            <person name="Ni X."/>
            <person name="Shen Y."/>
        </authorList>
    </citation>
    <scope>NUCLEOTIDE SEQUENCE</scope>
    <source>
        <strain evidence="6">Bigg-433</strain>
    </source>
</reference>
<dbReference type="GO" id="GO:0035631">
    <property type="term" value="C:CD40 receptor complex"/>
    <property type="evidence" value="ECO:0007669"/>
    <property type="project" value="TreeGrafter"/>
</dbReference>
<feature type="repeat" description="TNFR-Cys" evidence="1">
    <location>
        <begin position="153"/>
        <end position="193"/>
    </location>
</feature>
<dbReference type="InterPro" id="IPR034053">
    <property type="entry name" value="TNFRSF5_N_teleost"/>
</dbReference>
<feature type="region of interest" description="Disordered" evidence="2">
    <location>
        <begin position="286"/>
        <end position="311"/>
    </location>
</feature>
<feature type="disulfide bond" evidence="1">
    <location>
        <begin position="175"/>
        <end position="193"/>
    </location>
</feature>
<feature type="transmembrane region" description="Helical" evidence="3">
    <location>
        <begin position="198"/>
        <end position="223"/>
    </location>
</feature>
<dbReference type="PANTHER" id="PTHR46875:SF3">
    <property type="entry name" value="CD40 MOLECULE, TNF RECEPTOR SUPERFAMILY MEMBER 5"/>
    <property type="match status" value="1"/>
</dbReference>
<feature type="signal peptide" evidence="4">
    <location>
        <begin position="1"/>
        <end position="29"/>
    </location>
</feature>